<reference evidence="1" key="1">
    <citation type="submission" date="2019-02" db="EMBL/GenBank/DDBJ databases">
        <authorList>
            <person name="Gruber-Vodicka R. H."/>
            <person name="Seah K. B. B."/>
        </authorList>
    </citation>
    <scope>NUCLEOTIDE SEQUENCE</scope>
    <source>
        <strain evidence="1">BECK_BZ106</strain>
    </source>
</reference>
<gene>
    <name evidence="1" type="ORF">BECKFW1821B_GA0114236_10472</name>
</gene>
<dbReference type="AlphaFoldDB" id="A0A450SYK7"/>
<sequence length="115" mass="13439">MRFFCDFSGIPGKTEFTGFYTRNPVTLKTSLVGDEIHVGQRDVFPEYYLIPPQSFPNIIRDDPGEWVRAVKNDEVLDEFTAPGIDVLKEKLDYPEMNELEKREYDTFMDYAKSAW</sequence>
<accession>A0A450SYK7</accession>
<proteinExistence type="predicted"/>
<name>A0A450SYK7_9GAMM</name>
<evidence type="ECO:0000313" key="1">
    <source>
        <dbReference type="EMBL" id="VFJ59279.1"/>
    </source>
</evidence>
<protein>
    <submittedName>
        <fullName evidence="1">Uncharacterized protein</fullName>
    </submittedName>
</protein>
<organism evidence="1">
    <name type="scientific">Candidatus Kentrum sp. FW</name>
    <dbReference type="NCBI Taxonomy" id="2126338"/>
    <lineage>
        <taxon>Bacteria</taxon>
        <taxon>Pseudomonadati</taxon>
        <taxon>Pseudomonadota</taxon>
        <taxon>Gammaproteobacteria</taxon>
        <taxon>Candidatus Kentrum</taxon>
    </lineage>
</organism>
<dbReference type="EMBL" id="CAADFD010000047">
    <property type="protein sequence ID" value="VFJ59279.1"/>
    <property type="molecule type" value="Genomic_DNA"/>
</dbReference>